<accession>A0A6G1BYA9</accession>
<dbReference type="AlphaFoldDB" id="A0A6G1BYA9"/>
<protein>
    <submittedName>
        <fullName evidence="2">Uncharacterized protein</fullName>
    </submittedName>
</protein>
<keyword evidence="3" id="KW-1185">Reference proteome</keyword>
<gene>
    <name evidence="2" type="ORF">E2562_015432</name>
</gene>
<evidence type="ECO:0000313" key="3">
    <source>
        <dbReference type="Proteomes" id="UP000479710"/>
    </source>
</evidence>
<name>A0A6G1BYA9_9ORYZ</name>
<feature type="compositionally biased region" description="Basic residues" evidence="1">
    <location>
        <begin position="1"/>
        <end position="14"/>
    </location>
</feature>
<evidence type="ECO:0000256" key="1">
    <source>
        <dbReference type="SAM" id="MobiDB-lite"/>
    </source>
</evidence>
<feature type="region of interest" description="Disordered" evidence="1">
    <location>
        <begin position="1"/>
        <end position="75"/>
    </location>
</feature>
<proteinExistence type="predicted"/>
<dbReference type="EMBL" id="SPHZ02000011">
    <property type="protein sequence ID" value="KAF0892353.1"/>
    <property type="molecule type" value="Genomic_DNA"/>
</dbReference>
<evidence type="ECO:0000313" key="2">
    <source>
        <dbReference type="EMBL" id="KAF0892353.1"/>
    </source>
</evidence>
<organism evidence="2 3">
    <name type="scientific">Oryza meyeriana var. granulata</name>
    <dbReference type="NCBI Taxonomy" id="110450"/>
    <lineage>
        <taxon>Eukaryota</taxon>
        <taxon>Viridiplantae</taxon>
        <taxon>Streptophyta</taxon>
        <taxon>Embryophyta</taxon>
        <taxon>Tracheophyta</taxon>
        <taxon>Spermatophyta</taxon>
        <taxon>Magnoliopsida</taxon>
        <taxon>Liliopsida</taxon>
        <taxon>Poales</taxon>
        <taxon>Poaceae</taxon>
        <taxon>BOP clade</taxon>
        <taxon>Oryzoideae</taxon>
        <taxon>Oryzeae</taxon>
        <taxon>Oryzinae</taxon>
        <taxon>Oryza</taxon>
        <taxon>Oryza meyeriana</taxon>
    </lineage>
</organism>
<dbReference type="Proteomes" id="UP000479710">
    <property type="component" value="Unassembled WGS sequence"/>
</dbReference>
<reference evidence="2 3" key="1">
    <citation type="submission" date="2019-11" db="EMBL/GenBank/DDBJ databases">
        <title>Whole genome sequence of Oryza granulata.</title>
        <authorList>
            <person name="Li W."/>
        </authorList>
    </citation>
    <scope>NUCLEOTIDE SEQUENCE [LARGE SCALE GENOMIC DNA]</scope>
    <source>
        <strain evidence="3">cv. Menghai</strain>
        <tissue evidence="2">Leaf</tissue>
    </source>
</reference>
<sequence>MGSPRHRLIGKRRDKVLTGVGERGRRRTRSSSSPPRKRPTSMAALLGRNSAPRDGRGSHRCGWVASTYGDCQQHS</sequence>
<feature type="compositionally biased region" description="Basic residues" evidence="1">
    <location>
        <begin position="24"/>
        <end position="39"/>
    </location>
</feature>
<comment type="caution">
    <text evidence="2">The sequence shown here is derived from an EMBL/GenBank/DDBJ whole genome shotgun (WGS) entry which is preliminary data.</text>
</comment>